<reference evidence="1" key="1">
    <citation type="journal article" date="2019" name="MBio">
        <title>Virus Genomes from Deep Sea Sediments Expand the Ocean Megavirome and Support Independent Origins of Viral Gigantism.</title>
        <authorList>
            <person name="Backstrom D."/>
            <person name="Yutin N."/>
            <person name="Jorgensen S.L."/>
            <person name="Dharamshi J."/>
            <person name="Homa F."/>
            <person name="Zaremba-Niedwiedzka K."/>
            <person name="Spang A."/>
            <person name="Wolf Y.I."/>
            <person name="Koonin E.V."/>
            <person name="Ettema T.J."/>
        </authorList>
    </citation>
    <scope>NUCLEOTIDE SEQUENCE</scope>
</reference>
<organism evidence="1">
    <name type="scientific">Pithovirus LCPAC401</name>
    <dbReference type="NCBI Taxonomy" id="2506595"/>
    <lineage>
        <taxon>Viruses</taxon>
        <taxon>Pithoviruses</taxon>
    </lineage>
</organism>
<dbReference type="EMBL" id="MK500577">
    <property type="protein sequence ID" value="QBK92407.1"/>
    <property type="molecule type" value="Genomic_DNA"/>
</dbReference>
<gene>
    <name evidence="1" type="ORF">LCPAC401_00450</name>
</gene>
<evidence type="ECO:0000313" key="1">
    <source>
        <dbReference type="EMBL" id="QBK92407.1"/>
    </source>
</evidence>
<accession>A0A481Z9C6</accession>
<sequence>MNVYTVICESSRSDTLVELYHNYDDAFKEAKDQMLMEIDRVYGCDIFDEEGVKFQDYPKILHDKGCIITYELSIEILKKEVR</sequence>
<proteinExistence type="predicted"/>
<protein>
    <submittedName>
        <fullName evidence="1">Uncharacterized protein</fullName>
    </submittedName>
</protein>
<name>A0A481Z9C6_9VIRU</name>